<organism evidence="3 4">
    <name type="scientific">Streptomyces durmitorensis</name>
    <dbReference type="NCBI Taxonomy" id="319947"/>
    <lineage>
        <taxon>Bacteria</taxon>
        <taxon>Bacillati</taxon>
        <taxon>Actinomycetota</taxon>
        <taxon>Actinomycetes</taxon>
        <taxon>Kitasatosporales</taxon>
        <taxon>Streptomycetaceae</taxon>
        <taxon>Streptomyces</taxon>
    </lineage>
</organism>
<evidence type="ECO:0000313" key="4">
    <source>
        <dbReference type="Proteomes" id="UP000829992"/>
    </source>
</evidence>
<accession>A0ABY4PKT7</accession>
<feature type="signal peptide" evidence="2">
    <location>
        <begin position="1"/>
        <end position="27"/>
    </location>
</feature>
<proteinExistence type="predicted"/>
<reference evidence="3 4" key="1">
    <citation type="submission" date="2022-05" db="EMBL/GenBank/DDBJ databases">
        <authorList>
            <person name="Zhou X."/>
            <person name="Li K."/>
            <person name="Man Y."/>
        </authorList>
    </citation>
    <scope>NUCLEOTIDE SEQUENCE [LARGE SCALE GENOMIC DNA]</scope>
    <source>
        <strain evidence="3 4">MS405</strain>
    </source>
</reference>
<feature type="region of interest" description="Disordered" evidence="1">
    <location>
        <begin position="28"/>
        <end position="102"/>
    </location>
</feature>
<gene>
    <name evidence="3" type="ORF">M4V62_00465</name>
</gene>
<evidence type="ECO:0000313" key="3">
    <source>
        <dbReference type="EMBL" id="UQT53673.1"/>
    </source>
</evidence>
<feature type="chain" id="PRO_5046407374" evidence="2">
    <location>
        <begin position="28"/>
        <end position="102"/>
    </location>
</feature>
<protein>
    <submittedName>
        <fullName evidence="3">Uncharacterized protein</fullName>
    </submittedName>
</protein>
<dbReference type="Proteomes" id="UP000829992">
    <property type="component" value="Chromosome"/>
</dbReference>
<keyword evidence="4" id="KW-1185">Reference proteome</keyword>
<sequence>MKKSIAIATFAVITLGTLGSTAVVANASTAAPSKGHSRTVERPAGTDSKPAKRTGEGSFSHAVKVPAGTDSKPGMKAESATPNYSKTVERPAGTDSIPGHKR</sequence>
<name>A0ABY4PKT7_9ACTN</name>
<dbReference type="RefSeq" id="WP_249585171.1">
    <property type="nucleotide sequence ID" value="NZ_BAAAQL010000039.1"/>
</dbReference>
<keyword evidence="2" id="KW-0732">Signal</keyword>
<evidence type="ECO:0000256" key="1">
    <source>
        <dbReference type="SAM" id="MobiDB-lite"/>
    </source>
</evidence>
<evidence type="ECO:0000256" key="2">
    <source>
        <dbReference type="SAM" id="SignalP"/>
    </source>
</evidence>
<dbReference type="EMBL" id="CP097289">
    <property type="protein sequence ID" value="UQT53673.1"/>
    <property type="molecule type" value="Genomic_DNA"/>
</dbReference>